<gene>
    <name evidence="2" type="ORF">DES51_102278</name>
</gene>
<evidence type="ECO:0000313" key="3">
    <source>
        <dbReference type="Proteomes" id="UP000247612"/>
    </source>
</evidence>
<dbReference type="InterPro" id="IPR011990">
    <property type="entry name" value="TPR-like_helical_dom_sf"/>
</dbReference>
<dbReference type="STRING" id="1034346.GCA_000313565_02289"/>
<dbReference type="AlphaFoldDB" id="A0A318KZM0"/>
<name>A0A318KZM0_9FIRM</name>
<dbReference type="SUPFAM" id="SSF48452">
    <property type="entry name" value="TPR-like"/>
    <property type="match status" value="1"/>
</dbReference>
<sequence length="390" mass="45562">MTGISYMRLGKYERGEEIPTENAVNIIEKSLNINFNDLGKVFEEINELFADFSDSLFYHTQNLDYFELKISKYKQVNGVIGSELDFNNAKILLMEYILKIINNDLDNAEKLEECLLEYFKNDSECNAMLYDYIGLKFRIKKEYKKAIVWQEKALNLTSDEKIIAMIYYHLTSSYTSVRKLLQSAASLEKANVLFSKHASYRRASFCLSEFALVLKATRQYDEAIEMFKKSLCGSEQLGFGNDIIAMDYRNMCWTMMLAKRYKEALEYLDEAKMKEPKHPLAVLYGIWCNLKLNNYNSAQEIINQNQQLKENSKYGIYFRLFVMLLKIGEGKPTKACLNLAMKVVDQLYDSDQYERCIFYIDIVLDLLDRNNDEISAIKYLKMKVNLLQNS</sequence>
<evidence type="ECO:0000259" key="1">
    <source>
        <dbReference type="PROSITE" id="PS50943"/>
    </source>
</evidence>
<reference evidence="2 3" key="1">
    <citation type="submission" date="2018-05" db="EMBL/GenBank/DDBJ databases">
        <title>Genomic Encyclopedia of Type Strains, Phase IV (KMG-IV): sequencing the most valuable type-strain genomes for metagenomic binning, comparative biology and taxonomic classification.</title>
        <authorList>
            <person name="Goeker M."/>
        </authorList>
    </citation>
    <scope>NUCLEOTIDE SEQUENCE [LARGE SCALE GENOMIC DNA]</scope>
    <source>
        <strain evidence="2 3">JC118</strain>
    </source>
</reference>
<proteinExistence type="predicted"/>
<comment type="caution">
    <text evidence="2">The sequence shown here is derived from an EMBL/GenBank/DDBJ whole genome shotgun (WGS) entry which is preliminary data.</text>
</comment>
<keyword evidence="3" id="KW-1185">Reference proteome</keyword>
<dbReference type="PROSITE" id="PS50943">
    <property type="entry name" value="HTH_CROC1"/>
    <property type="match status" value="1"/>
</dbReference>
<dbReference type="EMBL" id="QJKH01000002">
    <property type="protein sequence ID" value="PXX81155.1"/>
    <property type="molecule type" value="Genomic_DNA"/>
</dbReference>
<dbReference type="Gene3D" id="1.25.40.10">
    <property type="entry name" value="Tetratricopeptide repeat domain"/>
    <property type="match status" value="1"/>
</dbReference>
<feature type="domain" description="HTH cro/C1-type" evidence="1">
    <location>
        <begin position="1"/>
        <end position="38"/>
    </location>
</feature>
<dbReference type="Proteomes" id="UP000247612">
    <property type="component" value="Unassembled WGS sequence"/>
</dbReference>
<organism evidence="2 3">
    <name type="scientific">Dielma fastidiosa</name>
    <dbReference type="NCBI Taxonomy" id="1034346"/>
    <lineage>
        <taxon>Bacteria</taxon>
        <taxon>Bacillati</taxon>
        <taxon>Bacillota</taxon>
        <taxon>Erysipelotrichia</taxon>
        <taxon>Erysipelotrichales</taxon>
        <taxon>Erysipelotrichaceae</taxon>
        <taxon>Dielma</taxon>
    </lineage>
</organism>
<protein>
    <recommendedName>
        <fullName evidence="1">HTH cro/C1-type domain-containing protein</fullName>
    </recommendedName>
</protein>
<evidence type="ECO:0000313" key="2">
    <source>
        <dbReference type="EMBL" id="PXX81155.1"/>
    </source>
</evidence>
<accession>A0A318KZM0</accession>
<dbReference type="InterPro" id="IPR001387">
    <property type="entry name" value="Cro/C1-type_HTH"/>
</dbReference>